<organism evidence="2 3">
    <name type="scientific">Pontiella desulfatans</name>
    <dbReference type="NCBI Taxonomy" id="2750659"/>
    <lineage>
        <taxon>Bacteria</taxon>
        <taxon>Pseudomonadati</taxon>
        <taxon>Kiritimatiellota</taxon>
        <taxon>Kiritimatiellia</taxon>
        <taxon>Kiritimatiellales</taxon>
        <taxon>Pontiellaceae</taxon>
        <taxon>Pontiella</taxon>
    </lineage>
</organism>
<evidence type="ECO:0000313" key="3">
    <source>
        <dbReference type="Proteomes" id="UP000366872"/>
    </source>
</evidence>
<dbReference type="InterPro" id="IPR002145">
    <property type="entry name" value="CopG"/>
</dbReference>
<keyword evidence="3" id="KW-1185">Reference proteome</keyword>
<evidence type="ECO:0000313" key="2">
    <source>
        <dbReference type="EMBL" id="VGO14941.1"/>
    </source>
</evidence>
<dbReference type="Proteomes" id="UP000366872">
    <property type="component" value="Unassembled WGS sequence"/>
</dbReference>
<protein>
    <recommendedName>
        <fullName evidence="1">Ribbon-helix-helix protein CopG domain-containing protein</fullName>
    </recommendedName>
</protein>
<reference evidence="2 3" key="1">
    <citation type="submission" date="2019-04" db="EMBL/GenBank/DDBJ databases">
        <authorList>
            <person name="Van Vliet M D."/>
        </authorList>
    </citation>
    <scope>NUCLEOTIDE SEQUENCE [LARGE SCALE GENOMIC DNA]</scope>
    <source>
        <strain evidence="2 3">F1</strain>
    </source>
</reference>
<evidence type="ECO:0000259" key="1">
    <source>
        <dbReference type="Pfam" id="PF01402"/>
    </source>
</evidence>
<name>A0A6C2U5Y7_PONDE</name>
<dbReference type="AlphaFoldDB" id="A0A6C2U5Y7"/>
<proteinExistence type="predicted"/>
<feature type="domain" description="Ribbon-helix-helix protein CopG" evidence="1">
    <location>
        <begin position="3"/>
        <end position="41"/>
    </location>
</feature>
<accession>A0A6C2U5Y7</accession>
<dbReference type="EMBL" id="CAAHFG010000002">
    <property type="protein sequence ID" value="VGO14941.1"/>
    <property type="molecule type" value="Genomic_DNA"/>
</dbReference>
<gene>
    <name evidence="2" type="ORF">PDESU_03521</name>
</gene>
<dbReference type="Pfam" id="PF01402">
    <property type="entry name" value="RHH_1"/>
    <property type="match status" value="1"/>
</dbReference>
<dbReference type="GO" id="GO:0006355">
    <property type="term" value="P:regulation of DNA-templated transcription"/>
    <property type="evidence" value="ECO:0007669"/>
    <property type="project" value="InterPro"/>
</dbReference>
<sequence>MDKVFSARIDESVAARINSLARQLHSTKKQVVERAIELFAAKVEHDQKSGFLEQSFGAWEREERAEETVDAARAAFRGSFERFRR</sequence>
<dbReference type="RefSeq" id="WP_136080560.1">
    <property type="nucleotide sequence ID" value="NZ_CAAHFG010000002.1"/>
</dbReference>